<keyword evidence="2" id="KW-1185">Reference proteome</keyword>
<dbReference type="AlphaFoldDB" id="A0A5B8LQP7"/>
<accession>A0A5B8LQP7</accession>
<sequence>MDVVIPYRSTPEDFELRYALRSLPNVPHDRVIVAGDKPVIISKAVQHVPVGRVEDRYQSSTANIVAAIHGAGVQGEFIVMHDDIFVLRPWSFRHEHLCTIDEYLKGGQATGRYRAYVESTQDILRSKGIAEPLWFGLHTPTVYDALRLADLVDGFAGHRYLLRTLYYNLFPAPSERRRDVKTRVWRAPPAGADVLSVSDDCARTAGFRAWATAQFPDKCRYEIGTDGRCLILGYGPSLWDDVERALDGGDFAAVIASPEAAEHWPGEVLAIAYDDDHADRIARSCGFEDTTWCGRTKEAA</sequence>
<evidence type="ECO:0000313" key="1">
    <source>
        <dbReference type="EMBL" id="QDZ10527.1"/>
    </source>
</evidence>
<dbReference type="OrthoDB" id="564871at2"/>
<dbReference type="KEGG" id="dea:FPZ08_07045"/>
<name>A0A5B8LQP7_9HYPH</name>
<gene>
    <name evidence="1" type="ORF">FPZ08_07045</name>
</gene>
<proteinExistence type="predicted"/>
<reference evidence="1 2" key="1">
    <citation type="submission" date="2019-07" db="EMBL/GenBank/DDBJ databases">
        <title>Full genome sequence of Devosia sp. Gsoil 520.</title>
        <authorList>
            <person name="Im W.-T."/>
        </authorList>
    </citation>
    <scope>NUCLEOTIDE SEQUENCE [LARGE SCALE GENOMIC DNA]</scope>
    <source>
        <strain evidence="1 2">Gsoil 520</strain>
    </source>
</reference>
<dbReference type="EMBL" id="CP042304">
    <property type="protein sequence ID" value="QDZ10527.1"/>
    <property type="molecule type" value="Genomic_DNA"/>
</dbReference>
<dbReference type="Proteomes" id="UP000315364">
    <property type="component" value="Chromosome"/>
</dbReference>
<organism evidence="1 2">
    <name type="scientific">Devosia ginsengisoli</name>
    <dbReference type="NCBI Taxonomy" id="400770"/>
    <lineage>
        <taxon>Bacteria</taxon>
        <taxon>Pseudomonadati</taxon>
        <taxon>Pseudomonadota</taxon>
        <taxon>Alphaproteobacteria</taxon>
        <taxon>Hyphomicrobiales</taxon>
        <taxon>Devosiaceae</taxon>
        <taxon>Devosia</taxon>
    </lineage>
</organism>
<evidence type="ECO:0000313" key="2">
    <source>
        <dbReference type="Proteomes" id="UP000315364"/>
    </source>
</evidence>
<protein>
    <submittedName>
        <fullName evidence="1">Uncharacterized protein</fullName>
    </submittedName>
</protein>
<dbReference type="RefSeq" id="WP_146289314.1">
    <property type="nucleotide sequence ID" value="NZ_CP042304.1"/>
</dbReference>